<dbReference type="SUPFAM" id="SSF118290">
    <property type="entry name" value="WRKY DNA-binding domain"/>
    <property type="match status" value="1"/>
</dbReference>
<evidence type="ECO:0000313" key="10">
    <source>
        <dbReference type="Proteomes" id="UP001190926"/>
    </source>
</evidence>
<name>A0AAD4P3Z7_PERFH</name>
<dbReference type="InterPro" id="IPR003657">
    <property type="entry name" value="WRKY_dom"/>
</dbReference>
<feature type="compositionally biased region" description="Polar residues" evidence="7">
    <location>
        <begin position="75"/>
        <end position="85"/>
    </location>
</feature>
<protein>
    <recommendedName>
        <fullName evidence="8">WRKY domain-containing protein</fullName>
    </recommendedName>
</protein>
<gene>
    <name evidence="9" type="ORF">C2S53_019710</name>
</gene>
<keyword evidence="3" id="KW-0238">DNA-binding</keyword>
<keyword evidence="5" id="KW-0539">Nucleus</keyword>
<organism evidence="9 10">
    <name type="scientific">Perilla frutescens var. hirtella</name>
    <name type="common">Perilla citriodora</name>
    <name type="synonym">Perilla setoyensis</name>
    <dbReference type="NCBI Taxonomy" id="608512"/>
    <lineage>
        <taxon>Eukaryota</taxon>
        <taxon>Viridiplantae</taxon>
        <taxon>Streptophyta</taxon>
        <taxon>Embryophyta</taxon>
        <taxon>Tracheophyta</taxon>
        <taxon>Spermatophyta</taxon>
        <taxon>Magnoliopsida</taxon>
        <taxon>eudicotyledons</taxon>
        <taxon>Gunneridae</taxon>
        <taxon>Pentapetalae</taxon>
        <taxon>asterids</taxon>
        <taxon>lamiids</taxon>
        <taxon>Lamiales</taxon>
        <taxon>Lamiaceae</taxon>
        <taxon>Nepetoideae</taxon>
        <taxon>Elsholtzieae</taxon>
        <taxon>Perilla</taxon>
    </lineage>
</organism>
<evidence type="ECO:0000256" key="2">
    <source>
        <dbReference type="ARBA" id="ARBA00023015"/>
    </source>
</evidence>
<evidence type="ECO:0000256" key="3">
    <source>
        <dbReference type="ARBA" id="ARBA00023125"/>
    </source>
</evidence>
<dbReference type="GO" id="GO:0010193">
    <property type="term" value="P:response to ozone"/>
    <property type="evidence" value="ECO:0007669"/>
    <property type="project" value="UniProtKB-ARBA"/>
</dbReference>
<accession>A0AAD4P3Z7</accession>
<evidence type="ECO:0000256" key="4">
    <source>
        <dbReference type="ARBA" id="ARBA00023163"/>
    </source>
</evidence>
<evidence type="ECO:0000313" key="9">
    <source>
        <dbReference type="EMBL" id="KAH6825085.1"/>
    </source>
</evidence>
<dbReference type="GO" id="GO:0009751">
    <property type="term" value="P:response to salicylic acid"/>
    <property type="evidence" value="ECO:0007669"/>
    <property type="project" value="UniProtKB-ARBA"/>
</dbReference>
<feature type="region of interest" description="Disordered" evidence="7">
    <location>
        <begin position="192"/>
        <end position="213"/>
    </location>
</feature>
<dbReference type="PANTHER" id="PTHR32096">
    <property type="entry name" value="WRKY TRANSCRIPTION FACTOR 30-RELATED-RELATED"/>
    <property type="match status" value="1"/>
</dbReference>
<dbReference type="AlphaFoldDB" id="A0AAD4P3Z7"/>
<feature type="domain" description="WRKY" evidence="8">
    <location>
        <begin position="131"/>
        <end position="188"/>
    </location>
</feature>
<dbReference type="PANTHER" id="PTHR32096:SF36">
    <property type="entry name" value="WRKY TRANSCRIPTION FACTOR 41-RELATED"/>
    <property type="match status" value="1"/>
</dbReference>
<dbReference type="GO" id="GO:0010150">
    <property type="term" value="P:leaf senescence"/>
    <property type="evidence" value="ECO:0007669"/>
    <property type="project" value="UniProtKB-ARBA"/>
</dbReference>
<dbReference type="SMART" id="SM00774">
    <property type="entry name" value="WRKY"/>
    <property type="match status" value="1"/>
</dbReference>
<dbReference type="InterPro" id="IPR044810">
    <property type="entry name" value="WRKY_plant"/>
</dbReference>
<dbReference type="GO" id="GO:0042542">
    <property type="term" value="P:response to hydrogen peroxide"/>
    <property type="evidence" value="ECO:0007669"/>
    <property type="project" value="UniProtKB-ARBA"/>
</dbReference>
<reference evidence="9 10" key="1">
    <citation type="journal article" date="2021" name="Nat. Commun.">
        <title>Incipient diploidization of the medicinal plant Perilla within 10,000 years.</title>
        <authorList>
            <person name="Zhang Y."/>
            <person name="Shen Q."/>
            <person name="Leng L."/>
            <person name="Zhang D."/>
            <person name="Chen S."/>
            <person name="Shi Y."/>
            <person name="Ning Z."/>
            <person name="Chen S."/>
        </authorList>
    </citation>
    <scope>NUCLEOTIDE SEQUENCE [LARGE SCALE GENOMIC DNA]</scope>
    <source>
        <strain evidence="10">cv. PC099</strain>
    </source>
</reference>
<dbReference type="GO" id="GO:0005634">
    <property type="term" value="C:nucleus"/>
    <property type="evidence" value="ECO:0007669"/>
    <property type="project" value="UniProtKB-SubCell"/>
</dbReference>
<dbReference type="Pfam" id="PF03106">
    <property type="entry name" value="WRKY"/>
    <property type="match status" value="1"/>
</dbReference>
<dbReference type="GO" id="GO:0000976">
    <property type="term" value="F:transcription cis-regulatory region binding"/>
    <property type="evidence" value="ECO:0007669"/>
    <property type="project" value="TreeGrafter"/>
</dbReference>
<feature type="region of interest" description="Disordered" evidence="7">
    <location>
        <begin position="70"/>
        <end position="116"/>
    </location>
</feature>
<proteinExistence type="inferred from homology"/>
<keyword evidence="4" id="KW-0804">Transcription</keyword>
<evidence type="ECO:0000256" key="5">
    <source>
        <dbReference type="ARBA" id="ARBA00023242"/>
    </source>
</evidence>
<evidence type="ECO:0000259" key="8">
    <source>
        <dbReference type="PROSITE" id="PS50811"/>
    </source>
</evidence>
<dbReference type="EMBL" id="SDAM02000267">
    <property type="protein sequence ID" value="KAH6825085.1"/>
    <property type="molecule type" value="Genomic_DNA"/>
</dbReference>
<comment type="similarity">
    <text evidence="6">Belongs to the WRKY group III family.</text>
</comment>
<evidence type="ECO:0000256" key="1">
    <source>
        <dbReference type="ARBA" id="ARBA00004123"/>
    </source>
</evidence>
<dbReference type="Gene3D" id="2.20.25.80">
    <property type="entry name" value="WRKY domain"/>
    <property type="match status" value="1"/>
</dbReference>
<dbReference type="Proteomes" id="UP001190926">
    <property type="component" value="Unassembled WGS sequence"/>
</dbReference>
<keyword evidence="2" id="KW-0805">Transcription regulation</keyword>
<evidence type="ECO:0000256" key="7">
    <source>
        <dbReference type="SAM" id="MobiDB-lite"/>
    </source>
</evidence>
<dbReference type="PROSITE" id="PS50811">
    <property type="entry name" value="WRKY"/>
    <property type="match status" value="1"/>
</dbReference>
<dbReference type="GO" id="GO:0003700">
    <property type="term" value="F:DNA-binding transcription factor activity"/>
    <property type="evidence" value="ECO:0007669"/>
    <property type="project" value="InterPro"/>
</dbReference>
<dbReference type="InterPro" id="IPR036576">
    <property type="entry name" value="WRKY_dom_sf"/>
</dbReference>
<comment type="caution">
    <text evidence="9">The sequence shown here is derived from an EMBL/GenBank/DDBJ whole genome shotgun (WGS) entry which is preliminary data.</text>
</comment>
<keyword evidence="10" id="KW-1185">Reference proteome</keyword>
<evidence type="ECO:0000256" key="6">
    <source>
        <dbReference type="ARBA" id="ARBA00060850"/>
    </source>
</evidence>
<comment type="subcellular location">
    <subcellularLocation>
        <location evidence="1">Nucleus</location>
    </subcellularLocation>
</comment>
<feature type="compositionally biased region" description="Basic and acidic residues" evidence="7">
    <location>
        <begin position="86"/>
        <end position="105"/>
    </location>
</feature>
<sequence length="354" mass="39382">MERASTWELKVLTDELAQGMEKAMQLRLHLCSTSPSEAEDLILQRIISTFEKALCILKWSGHAGVAQVGVPSSAAPESTISADGSSRSDDMNKSFTDYQDRGDASKKRKLQTTWTEQVKVNPENGLEGPGEDGYSWRKYGQKDILGAKHPRSYYRCTYRQGRNCWATKQVQRSDEDPTIFEITYKGTHTCKQFQNAAPPPASPEKQEQKSNNSCYDQLEQNPILSKFKSNLRVNTEVVDIQEMPAHFSFPSTFACHEKENHCSPISALAEDNNLGAYSPLFYSPATSGSNCFSTATYQMPDYGGIPMQHSETDIADIMSANASTTNSPIGGMEFSIDPVEIDQIFPFNTPGFFT</sequence>
<dbReference type="FunFam" id="2.20.25.80:FF:000009">
    <property type="entry name" value="WRKY transcription factor 53"/>
    <property type="match status" value="1"/>
</dbReference>